<accession>A0A0R3TH09</accession>
<protein>
    <submittedName>
        <fullName evidence="1">GMC_OxRdtase_N domain-containing protein</fullName>
    </submittedName>
</protein>
<dbReference type="WBParaSite" id="HNAJ_0000635001-mRNA-1">
    <property type="protein sequence ID" value="HNAJ_0000635001-mRNA-1"/>
    <property type="gene ID" value="HNAJ_0000635001"/>
</dbReference>
<proteinExistence type="predicted"/>
<organism evidence="1">
    <name type="scientific">Rodentolepis nana</name>
    <name type="common">Dwarf tapeworm</name>
    <name type="synonym">Hymenolepis nana</name>
    <dbReference type="NCBI Taxonomy" id="102285"/>
    <lineage>
        <taxon>Eukaryota</taxon>
        <taxon>Metazoa</taxon>
        <taxon>Spiralia</taxon>
        <taxon>Lophotrochozoa</taxon>
        <taxon>Platyhelminthes</taxon>
        <taxon>Cestoda</taxon>
        <taxon>Eucestoda</taxon>
        <taxon>Cyclophyllidea</taxon>
        <taxon>Hymenolepididae</taxon>
        <taxon>Rodentolepis</taxon>
    </lineage>
</organism>
<reference evidence="1" key="1">
    <citation type="submission" date="2017-02" db="UniProtKB">
        <authorList>
            <consortium name="WormBaseParasite"/>
        </authorList>
    </citation>
    <scope>IDENTIFICATION</scope>
</reference>
<dbReference type="AlphaFoldDB" id="A0A0R3TH09"/>
<sequence>LIMYQSAVDTVNIVKASVIVSPSGKDSNARLSGPNAKIQHVLVMGGV</sequence>
<evidence type="ECO:0000313" key="1">
    <source>
        <dbReference type="WBParaSite" id="HNAJ_0000635001-mRNA-1"/>
    </source>
</evidence>
<name>A0A0R3TH09_RODNA</name>